<dbReference type="EMBL" id="QGMZ01000021">
    <property type="protein sequence ID" value="PWR73141.1"/>
    <property type="molecule type" value="Genomic_DNA"/>
</dbReference>
<evidence type="ECO:0000313" key="2">
    <source>
        <dbReference type="Proteomes" id="UP000245934"/>
    </source>
</evidence>
<reference evidence="1 2" key="1">
    <citation type="submission" date="2018-05" db="EMBL/GenBank/DDBJ databases">
        <title>Draft genome of Methanospirillum stamsii Pt1.</title>
        <authorList>
            <person name="Dueholm M.S."/>
            <person name="Nielsen P.H."/>
            <person name="Bakmann L.F."/>
            <person name="Otzen D.E."/>
        </authorList>
    </citation>
    <scope>NUCLEOTIDE SEQUENCE [LARGE SCALE GENOMIC DNA]</scope>
    <source>
        <strain evidence="1 2">Pt1</strain>
    </source>
</reference>
<dbReference type="Proteomes" id="UP000245934">
    <property type="component" value="Unassembled WGS sequence"/>
</dbReference>
<protein>
    <recommendedName>
        <fullName evidence="3">PIN domain-containing protein</fullName>
    </recommendedName>
</protein>
<comment type="caution">
    <text evidence="1">The sequence shown here is derived from an EMBL/GenBank/DDBJ whole genome shotgun (WGS) entry which is preliminary data.</text>
</comment>
<gene>
    <name evidence="1" type="ORF">DLD82_11210</name>
</gene>
<accession>A0A2V2NC39</accession>
<evidence type="ECO:0000313" key="1">
    <source>
        <dbReference type="EMBL" id="PWR73141.1"/>
    </source>
</evidence>
<sequence>MYYLDSNMVIYASGDSGVKGEWCRSVISMIENGSVSACTSYLTFDEYFYKIKKEFSHEDAVKLSEIFLYC</sequence>
<dbReference type="InterPro" id="IPR029060">
    <property type="entry name" value="PIN-like_dom_sf"/>
</dbReference>
<organism evidence="1 2">
    <name type="scientific">Methanospirillum stamsii</name>
    <dbReference type="NCBI Taxonomy" id="1277351"/>
    <lineage>
        <taxon>Archaea</taxon>
        <taxon>Methanobacteriati</taxon>
        <taxon>Methanobacteriota</taxon>
        <taxon>Stenosarchaea group</taxon>
        <taxon>Methanomicrobia</taxon>
        <taxon>Methanomicrobiales</taxon>
        <taxon>Methanospirillaceae</taxon>
        <taxon>Methanospirillum</taxon>
    </lineage>
</organism>
<proteinExistence type="predicted"/>
<evidence type="ECO:0008006" key="3">
    <source>
        <dbReference type="Google" id="ProtNLM"/>
    </source>
</evidence>
<dbReference type="SUPFAM" id="SSF88723">
    <property type="entry name" value="PIN domain-like"/>
    <property type="match status" value="1"/>
</dbReference>
<dbReference type="AlphaFoldDB" id="A0A2V2NC39"/>
<name>A0A2V2NC39_9EURY</name>
<keyword evidence="2" id="KW-1185">Reference proteome</keyword>